<evidence type="ECO:0000313" key="2">
    <source>
        <dbReference type="EMBL" id="MDX8149996.1"/>
    </source>
</evidence>
<evidence type="ECO:0000256" key="1">
    <source>
        <dbReference type="SAM" id="Coils"/>
    </source>
</evidence>
<dbReference type="EMBL" id="JAXAVX010000001">
    <property type="protein sequence ID" value="MDX8149996.1"/>
    <property type="molecule type" value="Genomic_DNA"/>
</dbReference>
<organism evidence="2 3">
    <name type="scientific">Patulibacter brassicae</name>
    <dbReference type="NCBI Taxonomy" id="1705717"/>
    <lineage>
        <taxon>Bacteria</taxon>
        <taxon>Bacillati</taxon>
        <taxon>Actinomycetota</taxon>
        <taxon>Thermoleophilia</taxon>
        <taxon>Solirubrobacterales</taxon>
        <taxon>Patulibacteraceae</taxon>
        <taxon>Patulibacter</taxon>
    </lineage>
</organism>
<proteinExistence type="predicted"/>
<gene>
    <name evidence="2" type="ORF">SK069_00185</name>
</gene>
<comment type="caution">
    <text evidence="2">The sequence shown here is derived from an EMBL/GenBank/DDBJ whole genome shotgun (WGS) entry which is preliminary data.</text>
</comment>
<dbReference type="RefSeq" id="WP_319952149.1">
    <property type="nucleotide sequence ID" value="NZ_JAXAVX010000001.1"/>
</dbReference>
<evidence type="ECO:0000313" key="3">
    <source>
        <dbReference type="Proteomes" id="UP001277761"/>
    </source>
</evidence>
<keyword evidence="1" id="KW-0175">Coiled coil</keyword>
<dbReference type="Proteomes" id="UP001277761">
    <property type="component" value="Unassembled WGS sequence"/>
</dbReference>
<protein>
    <submittedName>
        <fullName evidence="2">Uncharacterized protein</fullName>
    </submittedName>
</protein>
<sequence length="118" mass="13212">MPGPLQFLQFARSAQSRLAQARELERRWSALDEDERRDAQVELDRLRAAGVAVRERITAGPTGFAREMRAAYHGVEAEPVPEPPSLRELARELTGAMSALTAKLRAAEERRASSSERR</sequence>
<feature type="coiled-coil region" evidence="1">
    <location>
        <begin position="90"/>
        <end position="117"/>
    </location>
</feature>
<keyword evidence="3" id="KW-1185">Reference proteome</keyword>
<accession>A0ABU4VDX2</accession>
<name>A0ABU4VDX2_9ACTN</name>
<reference evidence="2 3" key="1">
    <citation type="submission" date="2023-11" db="EMBL/GenBank/DDBJ databases">
        <authorList>
            <person name="Xu M."/>
            <person name="Jiang T."/>
        </authorList>
    </citation>
    <scope>NUCLEOTIDE SEQUENCE [LARGE SCALE GENOMIC DNA]</scope>
    <source>
        <strain evidence="2 3">SD</strain>
    </source>
</reference>